<protein>
    <submittedName>
        <fullName evidence="10">Uncharacterized protein</fullName>
    </submittedName>
</protein>
<keyword evidence="3" id="KW-0677">Repeat</keyword>
<accession>A0A177WQI1</accession>
<evidence type="ECO:0000313" key="11">
    <source>
        <dbReference type="Proteomes" id="UP000077115"/>
    </source>
</evidence>
<keyword evidence="5" id="KW-0862">Zinc</keyword>
<evidence type="ECO:0000256" key="9">
    <source>
        <dbReference type="SAM" id="SignalP"/>
    </source>
</evidence>
<dbReference type="AlphaFoldDB" id="A0A177WQI1"/>
<proteinExistence type="predicted"/>
<evidence type="ECO:0000256" key="3">
    <source>
        <dbReference type="ARBA" id="ARBA00022737"/>
    </source>
</evidence>
<evidence type="ECO:0000256" key="5">
    <source>
        <dbReference type="ARBA" id="ARBA00022833"/>
    </source>
</evidence>
<sequence>MKLVDILLVLTAAATANAILIPSDNDGSPKASGTSSQVSGPTNEPNPDTFDEYQQEPMDLSLPNRYRQQLIDLTISNKYKQEPVDESNSNTFGEYQQEPMDLSISSRIQQQPIDQLSPSTSNQDQQNPIDEAGSATSDQTQRQPIDMVDPSTSSQNQQQPMIHGRSSNTVTNQVTGLSERYQRSFNRIKKKLVALKTIRKEKHQEYYDCIALKFAQQFALEMGKDISDSKYNPEDEARLKKEYEKAKKAVYIIRQQLKRFMKKRGLRFEEPN</sequence>
<dbReference type="GO" id="GO:0006355">
    <property type="term" value="P:regulation of DNA-templated transcription"/>
    <property type="evidence" value="ECO:0007669"/>
    <property type="project" value="UniProtKB-ARBA"/>
</dbReference>
<feature type="chain" id="PRO_5008077768" evidence="9">
    <location>
        <begin position="19"/>
        <end position="272"/>
    </location>
</feature>
<evidence type="ECO:0000256" key="1">
    <source>
        <dbReference type="ARBA" id="ARBA00004123"/>
    </source>
</evidence>
<feature type="signal peptide" evidence="9">
    <location>
        <begin position="1"/>
        <end position="18"/>
    </location>
</feature>
<dbReference type="GO" id="GO:0008270">
    <property type="term" value="F:zinc ion binding"/>
    <property type="evidence" value="ECO:0007669"/>
    <property type="project" value="UniProtKB-KW"/>
</dbReference>
<feature type="region of interest" description="Disordered" evidence="8">
    <location>
        <begin position="114"/>
        <end position="168"/>
    </location>
</feature>
<keyword evidence="7" id="KW-0539">Nucleus</keyword>
<evidence type="ECO:0000256" key="6">
    <source>
        <dbReference type="ARBA" id="ARBA00023125"/>
    </source>
</evidence>
<feature type="compositionally biased region" description="Polar residues" evidence="8">
    <location>
        <begin position="114"/>
        <end position="143"/>
    </location>
</feature>
<feature type="compositionally biased region" description="Polar residues" evidence="8">
    <location>
        <begin position="150"/>
        <end position="168"/>
    </location>
</feature>
<dbReference type="EMBL" id="DS022307">
    <property type="protein sequence ID" value="OAJ42076.1"/>
    <property type="molecule type" value="Genomic_DNA"/>
</dbReference>
<reference evidence="10 11" key="2">
    <citation type="submission" date="2016-05" db="EMBL/GenBank/DDBJ databases">
        <title>Lineage-specific infection strategies underlie the spectrum of fungal disease in amphibians.</title>
        <authorList>
            <person name="Cuomo C.A."/>
            <person name="Farrer R.A."/>
            <person name="James T."/>
            <person name="Longcore J."/>
            <person name="Birren B."/>
        </authorList>
    </citation>
    <scope>NUCLEOTIDE SEQUENCE [LARGE SCALE GENOMIC DNA]</scope>
    <source>
        <strain evidence="10 11">JEL423</strain>
    </source>
</reference>
<keyword evidence="6" id="KW-0238">DNA-binding</keyword>
<dbReference type="VEuPathDB" id="FungiDB:BDEG_25578"/>
<reference evidence="10 11" key="1">
    <citation type="submission" date="2006-10" db="EMBL/GenBank/DDBJ databases">
        <title>The Genome Sequence of Batrachochytrium dendrobatidis JEL423.</title>
        <authorList>
            <consortium name="The Broad Institute Genome Sequencing Platform"/>
            <person name="Birren B."/>
            <person name="Lander E."/>
            <person name="Galagan J."/>
            <person name="Cuomo C."/>
            <person name="Devon K."/>
            <person name="Jaffe D."/>
            <person name="Butler J."/>
            <person name="Alvarez P."/>
            <person name="Gnerre S."/>
            <person name="Grabherr M."/>
            <person name="Kleber M."/>
            <person name="Mauceli E."/>
            <person name="Brockman W."/>
            <person name="Young S."/>
            <person name="LaButti K."/>
            <person name="Sykes S."/>
            <person name="DeCaprio D."/>
            <person name="Crawford M."/>
            <person name="Koehrsen M."/>
            <person name="Engels R."/>
            <person name="Montgomery P."/>
            <person name="Pearson M."/>
            <person name="Howarth C."/>
            <person name="Larson L."/>
            <person name="White J."/>
            <person name="O'Leary S."/>
            <person name="Kodira C."/>
            <person name="Zeng Q."/>
            <person name="Yandava C."/>
            <person name="Alvarado L."/>
            <person name="Longcore J."/>
            <person name="James T."/>
        </authorList>
    </citation>
    <scope>NUCLEOTIDE SEQUENCE [LARGE SCALE GENOMIC DNA]</scope>
    <source>
        <strain evidence="10 11">JEL423</strain>
    </source>
</reference>
<feature type="compositionally biased region" description="Polar residues" evidence="8">
    <location>
        <begin position="31"/>
        <end position="46"/>
    </location>
</feature>
<dbReference type="InterPro" id="IPR051574">
    <property type="entry name" value="ZnF_E-box_Homeobox"/>
</dbReference>
<gene>
    <name evidence="10" type="ORF">BDEG_25578</name>
</gene>
<comment type="subcellular location">
    <subcellularLocation>
        <location evidence="1">Nucleus</location>
    </subcellularLocation>
</comment>
<dbReference type="GO" id="GO:0003677">
    <property type="term" value="F:DNA binding"/>
    <property type="evidence" value="ECO:0007669"/>
    <property type="project" value="UniProtKB-KW"/>
</dbReference>
<dbReference type="PANTHER" id="PTHR24391:SF18">
    <property type="entry name" value="EG:115C2.6 PROTEIN"/>
    <property type="match status" value="1"/>
</dbReference>
<keyword evidence="2" id="KW-0479">Metal-binding</keyword>
<dbReference type="PANTHER" id="PTHR24391">
    <property type="entry name" value="HISTONE H4 TRANSCRIPTION FACTOR-RELATED"/>
    <property type="match status" value="1"/>
</dbReference>
<name>A0A177WQI1_BATDL</name>
<dbReference type="GO" id="GO:0005634">
    <property type="term" value="C:nucleus"/>
    <property type="evidence" value="ECO:0007669"/>
    <property type="project" value="UniProtKB-SubCell"/>
</dbReference>
<evidence type="ECO:0000256" key="7">
    <source>
        <dbReference type="ARBA" id="ARBA00023242"/>
    </source>
</evidence>
<evidence type="ECO:0000313" key="10">
    <source>
        <dbReference type="EMBL" id="OAJ42076.1"/>
    </source>
</evidence>
<organism evidence="10 11">
    <name type="scientific">Batrachochytrium dendrobatidis (strain JEL423)</name>
    <dbReference type="NCBI Taxonomy" id="403673"/>
    <lineage>
        <taxon>Eukaryota</taxon>
        <taxon>Fungi</taxon>
        <taxon>Fungi incertae sedis</taxon>
        <taxon>Chytridiomycota</taxon>
        <taxon>Chytridiomycota incertae sedis</taxon>
        <taxon>Chytridiomycetes</taxon>
        <taxon>Rhizophydiales</taxon>
        <taxon>Rhizophydiales incertae sedis</taxon>
        <taxon>Batrachochytrium</taxon>
    </lineage>
</organism>
<keyword evidence="9" id="KW-0732">Signal</keyword>
<evidence type="ECO:0000256" key="2">
    <source>
        <dbReference type="ARBA" id="ARBA00022723"/>
    </source>
</evidence>
<feature type="region of interest" description="Disordered" evidence="8">
    <location>
        <begin position="21"/>
        <end position="54"/>
    </location>
</feature>
<dbReference type="Proteomes" id="UP000077115">
    <property type="component" value="Unassembled WGS sequence"/>
</dbReference>
<keyword evidence="4" id="KW-0863">Zinc-finger</keyword>
<evidence type="ECO:0000256" key="4">
    <source>
        <dbReference type="ARBA" id="ARBA00022771"/>
    </source>
</evidence>
<evidence type="ECO:0000256" key="8">
    <source>
        <dbReference type="SAM" id="MobiDB-lite"/>
    </source>
</evidence>